<organism evidence="2 3">
    <name type="scientific">Ramlibacter cellulosilyticus</name>
    <dbReference type="NCBI Taxonomy" id="2764187"/>
    <lineage>
        <taxon>Bacteria</taxon>
        <taxon>Pseudomonadati</taxon>
        <taxon>Pseudomonadota</taxon>
        <taxon>Betaproteobacteria</taxon>
        <taxon>Burkholderiales</taxon>
        <taxon>Comamonadaceae</taxon>
        <taxon>Ramlibacter</taxon>
    </lineage>
</organism>
<gene>
    <name evidence="2" type="ORF">H8N03_06865</name>
</gene>
<reference evidence="2" key="1">
    <citation type="submission" date="2020-08" db="EMBL/GenBank/DDBJ databases">
        <title>Ramlibacter sp. USB13 16S ribosomal RNA gene genome sequencing and assembly.</title>
        <authorList>
            <person name="Kang M."/>
        </authorList>
    </citation>
    <scope>NUCLEOTIDE SEQUENCE</scope>
    <source>
        <strain evidence="2">USB13</strain>
    </source>
</reference>
<protein>
    <submittedName>
        <fullName evidence="2">Uncharacterized protein</fullName>
    </submittedName>
</protein>
<keyword evidence="1" id="KW-1133">Transmembrane helix</keyword>
<keyword evidence="1" id="KW-0812">Transmembrane</keyword>
<comment type="caution">
    <text evidence="2">The sequence shown here is derived from an EMBL/GenBank/DDBJ whole genome shotgun (WGS) entry which is preliminary data.</text>
</comment>
<evidence type="ECO:0000313" key="2">
    <source>
        <dbReference type="EMBL" id="MBC5782660.1"/>
    </source>
</evidence>
<accession>A0A923MNM4</accession>
<dbReference type="AlphaFoldDB" id="A0A923MNM4"/>
<proteinExistence type="predicted"/>
<name>A0A923MNM4_9BURK</name>
<dbReference type="RefSeq" id="WP_187075414.1">
    <property type="nucleotide sequence ID" value="NZ_JACORT010000002.1"/>
</dbReference>
<keyword evidence="1" id="KW-0472">Membrane</keyword>
<sequence>MFGTDIDLKDLSALGGAGGALIAAISYWWKTRHERRRATRTALFYLLELHHVLRRVYAASRWLKFELGPSLKASLRSRGIELNESEFTSMLAQVMPAFNQFGRSQIERSVAGMAEGLARSLVDLAKEDPVLAFRLRGRDQLLLMPQHVEQIAAGQTASQPPGSSDSGWADAGEFFTTVSLEDLENAIRSTAKRCDLCTRFRVWKLLRSAADDRDIKSVIQRLVDKAAASIAAQKQ</sequence>
<feature type="transmembrane region" description="Helical" evidence="1">
    <location>
        <begin position="12"/>
        <end position="29"/>
    </location>
</feature>
<dbReference type="EMBL" id="JACORT010000002">
    <property type="protein sequence ID" value="MBC5782660.1"/>
    <property type="molecule type" value="Genomic_DNA"/>
</dbReference>
<keyword evidence="3" id="KW-1185">Reference proteome</keyword>
<evidence type="ECO:0000313" key="3">
    <source>
        <dbReference type="Proteomes" id="UP000608513"/>
    </source>
</evidence>
<dbReference type="Proteomes" id="UP000608513">
    <property type="component" value="Unassembled WGS sequence"/>
</dbReference>
<evidence type="ECO:0000256" key="1">
    <source>
        <dbReference type="SAM" id="Phobius"/>
    </source>
</evidence>